<keyword evidence="2" id="KW-1185">Reference proteome</keyword>
<proteinExistence type="predicted"/>
<reference evidence="1" key="1">
    <citation type="submission" date="2023-06" db="EMBL/GenBank/DDBJ databases">
        <authorList>
            <consortium name="Lawrence Berkeley National Laboratory"/>
            <person name="Ahrendt S."/>
            <person name="Sahu N."/>
            <person name="Indic B."/>
            <person name="Wong-Bajracharya J."/>
            <person name="Merenyi Z."/>
            <person name="Ke H.-M."/>
            <person name="Monk M."/>
            <person name="Kocsube S."/>
            <person name="Drula E."/>
            <person name="Lipzen A."/>
            <person name="Balint B."/>
            <person name="Henrissat B."/>
            <person name="Andreopoulos B."/>
            <person name="Martin F.M."/>
            <person name="Harder C.B."/>
            <person name="Rigling D."/>
            <person name="Ford K.L."/>
            <person name="Foster G.D."/>
            <person name="Pangilinan J."/>
            <person name="Papanicolaou A."/>
            <person name="Barry K."/>
            <person name="LaButti K."/>
            <person name="Viragh M."/>
            <person name="Koriabine M."/>
            <person name="Yan M."/>
            <person name="Riley R."/>
            <person name="Champramary S."/>
            <person name="Plett K.L."/>
            <person name="Tsai I.J."/>
            <person name="Slot J."/>
            <person name="Sipos G."/>
            <person name="Plett J."/>
            <person name="Nagy L.G."/>
            <person name="Grigoriev I.V."/>
        </authorList>
    </citation>
    <scope>NUCLEOTIDE SEQUENCE</scope>
    <source>
        <strain evidence="1">HWK02</strain>
    </source>
</reference>
<accession>A0AA39USY7</accession>
<dbReference type="EMBL" id="JAUEPU010000006">
    <property type="protein sequence ID" value="KAK0501823.1"/>
    <property type="molecule type" value="Genomic_DNA"/>
</dbReference>
<dbReference type="AlphaFoldDB" id="A0AA39USY7"/>
<evidence type="ECO:0000313" key="2">
    <source>
        <dbReference type="Proteomes" id="UP001175228"/>
    </source>
</evidence>
<organism evidence="1 2">
    <name type="scientific">Armillaria luteobubalina</name>
    <dbReference type="NCBI Taxonomy" id="153913"/>
    <lineage>
        <taxon>Eukaryota</taxon>
        <taxon>Fungi</taxon>
        <taxon>Dikarya</taxon>
        <taxon>Basidiomycota</taxon>
        <taxon>Agaricomycotina</taxon>
        <taxon>Agaricomycetes</taxon>
        <taxon>Agaricomycetidae</taxon>
        <taxon>Agaricales</taxon>
        <taxon>Marasmiineae</taxon>
        <taxon>Physalacriaceae</taxon>
        <taxon>Armillaria</taxon>
    </lineage>
</organism>
<evidence type="ECO:0000313" key="1">
    <source>
        <dbReference type="EMBL" id="KAK0501823.1"/>
    </source>
</evidence>
<name>A0AA39USY7_9AGAR</name>
<sequence>MQALMLADTGPRTRPMLLSSETQTQRSAHGSWLILIAPQSHLWAILCAFTMTTMVRLRGTLLVRGRRPEYPAVPPITASSIKLTNHSNATLKDSHRSVYLAWVIRLSIGIRLFLFGHIRTHWSPLLFPFQCATSRKGGREDFCSDTVLGWRWASSYRLSVCMSVGTSSPRTCHLLCRQVIVTSLSYGGNVASPRSSLQYNLTNAPPLICVSVNTSSPRTRHLLCRQVKCLRRRTEGTWRRPGPLSNTI</sequence>
<dbReference type="Proteomes" id="UP001175228">
    <property type="component" value="Unassembled WGS sequence"/>
</dbReference>
<gene>
    <name evidence="1" type="ORF">EDD18DRAFT_750613</name>
</gene>
<protein>
    <submittedName>
        <fullName evidence="1">Uncharacterized protein</fullName>
    </submittedName>
</protein>
<comment type="caution">
    <text evidence="1">The sequence shown here is derived from an EMBL/GenBank/DDBJ whole genome shotgun (WGS) entry which is preliminary data.</text>
</comment>